<evidence type="ECO:0000313" key="3">
    <source>
        <dbReference type="Proteomes" id="UP000253606"/>
    </source>
</evidence>
<sequence length="270" mass="30210">MCAPLIRKVDERLIDLLKGLSPEEWELQTISPAWKVRDVAAHLLDTALRKLSIARDCYMPQSVELKTPRDLVDLVNRLNHEGVQILRRLSSPVLIDLMAITCGQLAAFHEALDPFASAAFGVSWAGETTSLNWFDTARELTERWHHQQQIREATNRPGIMVRELYHPVLDCFLRGLPHCFSMIATELGTTVEVKITGDSGGTWLLRKNSTAWSLMPGLPSEPSARAIIPETLAWKLFTKGIKQDDAYTSIQLEGDLALARQVCELTSIVA</sequence>
<dbReference type="Pfam" id="PF11716">
    <property type="entry name" value="MDMPI_N"/>
    <property type="match status" value="1"/>
</dbReference>
<organism evidence="2 3">
    <name type="scientific">Acidisarcina polymorpha</name>
    <dbReference type="NCBI Taxonomy" id="2211140"/>
    <lineage>
        <taxon>Bacteria</taxon>
        <taxon>Pseudomonadati</taxon>
        <taxon>Acidobacteriota</taxon>
        <taxon>Terriglobia</taxon>
        <taxon>Terriglobales</taxon>
        <taxon>Acidobacteriaceae</taxon>
        <taxon>Acidisarcina</taxon>
    </lineage>
</organism>
<feature type="domain" description="Mycothiol-dependent maleylpyruvate isomerase metal-binding" evidence="1">
    <location>
        <begin position="7"/>
        <end position="150"/>
    </location>
</feature>
<dbReference type="InterPro" id="IPR024344">
    <property type="entry name" value="MDMPI_metal-binding"/>
</dbReference>
<dbReference type="SUPFAM" id="SSF109854">
    <property type="entry name" value="DinB/YfiT-like putative metalloenzymes"/>
    <property type="match status" value="1"/>
</dbReference>
<name>A0A2Z5G479_9BACT</name>
<dbReference type="EMBL" id="CP030840">
    <property type="protein sequence ID" value="AXC13316.1"/>
    <property type="molecule type" value="Genomic_DNA"/>
</dbReference>
<evidence type="ECO:0000259" key="1">
    <source>
        <dbReference type="Pfam" id="PF11716"/>
    </source>
</evidence>
<gene>
    <name evidence="2" type="ORF">ACPOL_4037</name>
</gene>
<accession>A0A2Z5G479</accession>
<dbReference type="AlphaFoldDB" id="A0A2Z5G479"/>
<protein>
    <recommendedName>
        <fullName evidence="1">Mycothiol-dependent maleylpyruvate isomerase metal-binding domain-containing protein</fullName>
    </recommendedName>
</protein>
<dbReference type="Proteomes" id="UP000253606">
    <property type="component" value="Chromosome"/>
</dbReference>
<keyword evidence="3" id="KW-1185">Reference proteome</keyword>
<proteinExistence type="predicted"/>
<dbReference type="GO" id="GO:0046872">
    <property type="term" value="F:metal ion binding"/>
    <property type="evidence" value="ECO:0007669"/>
    <property type="project" value="InterPro"/>
</dbReference>
<evidence type="ECO:0000313" key="2">
    <source>
        <dbReference type="EMBL" id="AXC13316.1"/>
    </source>
</evidence>
<reference evidence="2 3" key="1">
    <citation type="journal article" date="2018" name="Front. Microbiol.">
        <title>Hydrolytic Capabilities as a Key to Environmental Success: Chitinolytic and Cellulolytic Acidobacteria From Acidic Sub-arctic Soils and Boreal Peatlands.</title>
        <authorList>
            <person name="Belova S.E."/>
            <person name="Ravin N.V."/>
            <person name="Pankratov T.A."/>
            <person name="Rakitin A.L."/>
            <person name="Ivanova A.A."/>
            <person name="Beletsky A.V."/>
            <person name="Mardanov A.V."/>
            <person name="Sinninghe Damste J.S."/>
            <person name="Dedysh S.N."/>
        </authorList>
    </citation>
    <scope>NUCLEOTIDE SEQUENCE [LARGE SCALE GENOMIC DNA]</scope>
    <source>
        <strain evidence="2 3">SBC82</strain>
    </source>
</reference>
<dbReference type="Gene3D" id="1.20.120.450">
    <property type="entry name" value="dinb family like domain"/>
    <property type="match status" value="1"/>
</dbReference>
<dbReference type="KEGG" id="abas:ACPOL_4037"/>
<dbReference type="InterPro" id="IPR034660">
    <property type="entry name" value="DinB/YfiT-like"/>
</dbReference>